<evidence type="ECO:0000313" key="2">
    <source>
        <dbReference type="Proteomes" id="UP000001030"/>
    </source>
</evidence>
<reference evidence="2" key="1">
    <citation type="submission" date="2008-05" db="EMBL/GenBank/DDBJ databases">
        <title>Complete sequence of Shigella boydii serotype 18 strain BS512.</title>
        <authorList>
            <person name="Rasko D.A."/>
            <person name="Rosovitz M."/>
            <person name="Maurelli A.T."/>
            <person name="Myers G."/>
            <person name="Seshadri R."/>
            <person name="Cer R."/>
            <person name="Jiang L."/>
            <person name="Ravel J."/>
            <person name="Sebastian Y."/>
        </authorList>
    </citation>
    <scope>NUCLEOTIDE SEQUENCE [LARGE SCALE GENOMIC DNA]</scope>
    <source>
        <strain evidence="2">CDC 3083-94 / BS512</strain>
    </source>
</reference>
<keyword evidence="2" id="KW-1185">Reference proteome</keyword>
<organism evidence="1 2">
    <name type="scientific">Shigella boydii serotype 18 (strain CDC 3083-94 / BS512)</name>
    <dbReference type="NCBI Taxonomy" id="344609"/>
    <lineage>
        <taxon>Bacteria</taxon>
        <taxon>Pseudomonadati</taxon>
        <taxon>Pseudomonadota</taxon>
        <taxon>Gammaproteobacteria</taxon>
        <taxon>Enterobacterales</taxon>
        <taxon>Enterobacteriaceae</taxon>
        <taxon>Shigella</taxon>
    </lineage>
</organism>
<protein>
    <submittedName>
        <fullName evidence="1">Uncharacterized protein</fullName>
    </submittedName>
</protein>
<dbReference type="EMBL" id="CP001063">
    <property type="protein sequence ID" value="ACD08447.1"/>
    <property type="molecule type" value="Genomic_DNA"/>
</dbReference>
<proteinExistence type="predicted"/>
<sequence length="40" mass="4607">MLLFLHIRAFYLTQRFPIIALIITFHRHDGLAGDAANLLI</sequence>
<name>B2TUV5_SHIB3</name>
<dbReference type="HOGENOM" id="CLU_3296464_0_0_6"/>
<dbReference type="AlphaFoldDB" id="B2TUV5"/>
<accession>B2TUV5</accession>
<dbReference type="Proteomes" id="UP000001030">
    <property type="component" value="Chromosome"/>
</dbReference>
<gene>
    <name evidence="1" type="ordered locus">SbBS512_E4258</name>
</gene>
<evidence type="ECO:0000313" key="1">
    <source>
        <dbReference type="EMBL" id="ACD08447.1"/>
    </source>
</evidence>
<dbReference type="KEGG" id="sbc:SbBS512_E4258"/>